<dbReference type="Pfam" id="PF00120">
    <property type="entry name" value="Gln-synt_C"/>
    <property type="match status" value="1"/>
</dbReference>
<dbReference type="EMBL" id="GU567969">
    <property type="protein sequence ID" value="ADI21909.1"/>
    <property type="molecule type" value="Genomic_DNA"/>
</dbReference>
<protein>
    <submittedName>
        <fullName evidence="3">Glutamine synthetase</fullName>
    </submittedName>
</protein>
<name>E7C385_9GAMM</name>
<evidence type="ECO:0000259" key="2">
    <source>
        <dbReference type="Pfam" id="PF00120"/>
    </source>
</evidence>
<comment type="similarity">
    <text evidence="1">Belongs to the glutamine synthetase family.</text>
</comment>
<dbReference type="InterPro" id="IPR008146">
    <property type="entry name" value="Gln_synth_cat_dom"/>
</dbReference>
<dbReference type="AlphaFoldDB" id="E7C385"/>
<dbReference type="SUPFAM" id="SSF55931">
    <property type="entry name" value="Glutamine synthetase/guanido kinase"/>
    <property type="match status" value="1"/>
</dbReference>
<sequence>MTGNGPLCLKSRVGQVRSFKEIYLDCDVHAGVQGIEGGLDAPITEEDLSLLSPETLAARDFVRLPESLEQALQRMDANETAKNWFPATFLPVYLAHKESEITHLANMTDLERCAAYACTY</sequence>
<proteinExistence type="inferred from homology"/>
<feature type="domain" description="GS catalytic" evidence="2">
    <location>
        <begin position="28"/>
        <end position="106"/>
    </location>
</feature>
<dbReference type="GO" id="GO:0004356">
    <property type="term" value="F:glutamine synthetase activity"/>
    <property type="evidence" value="ECO:0007669"/>
    <property type="project" value="InterPro"/>
</dbReference>
<dbReference type="InterPro" id="IPR014746">
    <property type="entry name" value="Gln_synth/guanido_kin_cat_dom"/>
</dbReference>
<evidence type="ECO:0000313" key="3">
    <source>
        <dbReference type="EMBL" id="ADI21909.1"/>
    </source>
</evidence>
<evidence type="ECO:0000256" key="1">
    <source>
        <dbReference type="RuleBase" id="RU000384"/>
    </source>
</evidence>
<organism evidence="3">
    <name type="scientific">uncultured gamma proteobacterium HF0130_26L16</name>
    <dbReference type="NCBI Taxonomy" id="723569"/>
    <lineage>
        <taxon>Bacteria</taxon>
        <taxon>Pseudomonadati</taxon>
        <taxon>Pseudomonadota</taxon>
        <taxon>Gammaproteobacteria</taxon>
        <taxon>environmental samples</taxon>
    </lineage>
</organism>
<reference evidence="3" key="1">
    <citation type="submission" date="2010-01" db="EMBL/GenBank/DDBJ databases">
        <title>Genome fragments of uncultured bacteria from the North Pacific subtropical Gyre.</title>
        <authorList>
            <person name="Pham V.D."/>
            <person name="Delong E.F."/>
        </authorList>
    </citation>
    <scope>NUCLEOTIDE SEQUENCE</scope>
</reference>
<accession>E7C385</accession>
<dbReference type="Gene3D" id="3.30.590.10">
    <property type="entry name" value="Glutamine synthetase/guanido kinase, catalytic domain"/>
    <property type="match status" value="1"/>
</dbReference>